<dbReference type="Gramene" id="BGIOSGA006260-TA">
    <property type="protein sequence ID" value="BGIOSGA006260-PA"/>
    <property type="gene ID" value="BGIOSGA006260"/>
</dbReference>
<name>B8AE01_ORYSI</name>
<protein>
    <recommendedName>
        <fullName evidence="4">Hexosyltransferase</fullName>
    </recommendedName>
</protein>
<proteinExistence type="predicted"/>
<dbReference type="Gene3D" id="3.90.550.10">
    <property type="entry name" value="Spore Coat Polysaccharide Biosynthesis Protein SpsA, Chain A"/>
    <property type="match status" value="1"/>
</dbReference>
<evidence type="ECO:0000256" key="1">
    <source>
        <dbReference type="ARBA" id="ARBA00023211"/>
    </source>
</evidence>
<sequence>MTSWINSLSKRGYIGSYHYEKDAKYRPFSALLPEGSNPKMLYVKLVLLILMCGSFVSLLNSPSIHHDDEHLTQSSAGVPRVSYEPDDTRYVSDVTVDWPKISKAMQLVAGAEHGGGGARVALLNFDDDEVQQWSTVLPRTAAAVARLERAGSNVTWEHLYPEWIDEEELYHAPTCPDLPEPAVDADGDGEEVAVFDVVAVKLPCRRGGSWSKDVARLHLQLAAARLAATRGRGGAAAHVLVVSASRCFPIPNLFRCRDEVAPRDGDVWLYRPDADALRRDLALPVGSCRLAMPFSALAEPHVAPAAPAAPPRREAYATILHSEELYACGALYDRVVFLDADLLVQRPMAPLFAMPEVSATANHGTLFNSGVMVVEPCGCTLRLLMDHIADIDSYNGGDQGYLNEVFSWWHRLPSHANYMKHFWEGDSGERLAAARRAVLAAEPAVALAVHFVGMKPWFCFRDYDCNWNSPQLRQFASDEAHARWWRAHDAMPAALQGFCLLDERQKALLRWDAAEARAANFSDGHWRVPIADPRRNICATAAGDGEAAAACVEREIKNRRVEGNRVTTSYAKLIDNF</sequence>
<dbReference type="OMA" id="HAPTCPD"/>
<dbReference type="Proteomes" id="UP000007015">
    <property type="component" value="Chromosome 2"/>
</dbReference>
<keyword evidence="1" id="KW-0464">Manganese</keyword>
<evidence type="ECO:0000313" key="2">
    <source>
        <dbReference type="EMBL" id="EEC73397.1"/>
    </source>
</evidence>
<dbReference type="PANTHER" id="PTHR11183">
    <property type="entry name" value="GLYCOGENIN SUBFAMILY MEMBER"/>
    <property type="match status" value="1"/>
</dbReference>
<reference evidence="2 3" key="1">
    <citation type="journal article" date="2005" name="PLoS Biol.">
        <title>The genomes of Oryza sativa: a history of duplications.</title>
        <authorList>
            <person name="Yu J."/>
            <person name="Wang J."/>
            <person name="Lin W."/>
            <person name="Li S."/>
            <person name="Li H."/>
            <person name="Zhou J."/>
            <person name="Ni P."/>
            <person name="Dong W."/>
            <person name="Hu S."/>
            <person name="Zeng C."/>
            <person name="Zhang J."/>
            <person name="Zhang Y."/>
            <person name="Li R."/>
            <person name="Xu Z."/>
            <person name="Li S."/>
            <person name="Li X."/>
            <person name="Zheng H."/>
            <person name="Cong L."/>
            <person name="Lin L."/>
            <person name="Yin J."/>
            <person name="Geng J."/>
            <person name="Li G."/>
            <person name="Shi J."/>
            <person name="Liu J."/>
            <person name="Lv H."/>
            <person name="Li J."/>
            <person name="Wang J."/>
            <person name="Deng Y."/>
            <person name="Ran L."/>
            <person name="Shi X."/>
            <person name="Wang X."/>
            <person name="Wu Q."/>
            <person name="Li C."/>
            <person name="Ren X."/>
            <person name="Wang J."/>
            <person name="Wang X."/>
            <person name="Li D."/>
            <person name="Liu D."/>
            <person name="Zhang X."/>
            <person name="Ji Z."/>
            <person name="Zhao W."/>
            <person name="Sun Y."/>
            <person name="Zhang Z."/>
            <person name="Bao J."/>
            <person name="Han Y."/>
            <person name="Dong L."/>
            <person name="Ji J."/>
            <person name="Chen P."/>
            <person name="Wu S."/>
            <person name="Liu J."/>
            <person name="Xiao Y."/>
            <person name="Bu D."/>
            <person name="Tan J."/>
            <person name="Yang L."/>
            <person name="Ye C."/>
            <person name="Zhang J."/>
            <person name="Xu J."/>
            <person name="Zhou Y."/>
            <person name="Yu Y."/>
            <person name="Zhang B."/>
            <person name="Zhuang S."/>
            <person name="Wei H."/>
            <person name="Liu B."/>
            <person name="Lei M."/>
            <person name="Yu H."/>
            <person name="Li Y."/>
            <person name="Xu H."/>
            <person name="Wei S."/>
            <person name="He X."/>
            <person name="Fang L."/>
            <person name="Zhang Z."/>
            <person name="Zhang Y."/>
            <person name="Huang X."/>
            <person name="Su Z."/>
            <person name="Tong W."/>
            <person name="Li J."/>
            <person name="Tong Z."/>
            <person name="Li S."/>
            <person name="Ye J."/>
            <person name="Wang L."/>
            <person name="Fang L."/>
            <person name="Lei T."/>
            <person name="Chen C."/>
            <person name="Chen H."/>
            <person name="Xu Z."/>
            <person name="Li H."/>
            <person name="Huang H."/>
            <person name="Zhang F."/>
            <person name="Xu H."/>
            <person name="Li N."/>
            <person name="Zhao C."/>
            <person name="Li S."/>
            <person name="Dong L."/>
            <person name="Huang Y."/>
            <person name="Li L."/>
            <person name="Xi Y."/>
            <person name="Qi Q."/>
            <person name="Li W."/>
            <person name="Zhang B."/>
            <person name="Hu W."/>
            <person name="Zhang Y."/>
            <person name="Tian X."/>
            <person name="Jiao Y."/>
            <person name="Liang X."/>
            <person name="Jin J."/>
            <person name="Gao L."/>
            <person name="Zheng W."/>
            <person name="Hao B."/>
            <person name="Liu S."/>
            <person name="Wang W."/>
            <person name="Yuan L."/>
            <person name="Cao M."/>
            <person name="McDermott J."/>
            <person name="Samudrala R."/>
            <person name="Wang J."/>
            <person name="Wong G.K."/>
            <person name="Yang H."/>
        </authorList>
    </citation>
    <scope>NUCLEOTIDE SEQUENCE [LARGE SCALE GENOMIC DNA]</scope>
    <source>
        <strain evidence="3">cv. 93-11</strain>
    </source>
</reference>
<dbReference type="SUPFAM" id="SSF53448">
    <property type="entry name" value="Nucleotide-diphospho-sugar transferases"/>
    <property type="match status" value="1"/>
</dbReference>
<keyword evidence="3" id="KW-1185">Reference proteome</keyword>
<dbReference type="EMBL" id="CM000127">
    <property type="protein sequence ID" value="EEC73397.1"/>
    <property type="molecule type" value="Genomic_DNA"/>
</dbReference>
<evidence type="ECO:0000313" key="3">
    <source>
        <dbReference type="Proteomes" id="UP000007015"/>
    </source>
</evidence>
<dbReference type="AlphaFoldDB" id="B8AE01"/>
<evidence type="ECO:0008006" key="4">
    <source>
        <dbReference type="Google" id="ProtNLM"/>
    </source>
</evidence>
<dbReference type="InterPro" id="IPR050587">
    <property type="entry name" value="GNT1/Glycosyltrans_8"/>
</dbReference>
<dbReference type="STRING" id="39946.B8AE01"/>
<dbReference type="HOGENOM" id="CLU_023070_1_0_1"/>
<organism evidence="2 3">
    <name type="scientific">Oryza sativa subsp. indica</name>
    <name type="common">Rice</name>
    <dbReference type="NCBI Taxonomy" id="39946"/>
    <lineage>
        <taxon>Eukaryota</taxon>
        <taxon>Viridiplantae</taxon>
        <taxon>Streptophyta</taxon>
        <taxon>Embryophyta</taxon>
        <taxon>Tracheophyta</taxon>
        <taxon>Spermatophyta</taxon>
        <taxon>Magnoliopsida</taxon>
        <taxon>Liliopsida</taxon>
        <taxon>Poales</taxon>
        <taxon>Poaceae</taxon>
        <taxon>BOP clade</taxon>
        <taxon>Oryzoideae</taxon>
        <taxon>Oryzeae</taxon>
        <taxon>Oryzinae</taxon>
        <taxon>Oryza</taxon>
        <taxon>Oryza sativa</taxon>
    </lineage>
</organism>
<dbReference type="InterPro" id="IPR029044">
    <property type="entry name" value="Nucleotide-diphossugar_trans"/>
</dbReference>
<accession>B8AE01</accession>
<gene>
    <name evidence="2" type="ORF">OsI_07648</name>
</gene>